<protein>
    <submittedName>
        <fullName evidence="1">Uncharacterized protein</fullName>
    </submittedName>
</protein>
<dbReference type="EMBL" id="JBEPMX010000008">
    <property type="protein sequence ID" value="MET3683688.1"/>
    <property type="molecule type" value="Genomic_DNA"/>
</dbReference>
<evidence type="ECO:0000313" key="1">
    <source>
        <dbReference type="EMBL" id="MET3683688.1"/>
    </source>
</evidence>
<accession>A0ABV2KVS5</accession>
<proteinExistence type="predicted"/>
<comment type="caution">
    <text evidence="1">The sequence shown here is derived from an EMBL/GenBank/DDBJ whole genome shotgun (WGS) entry which is preliminary data.</text>
</comment>
<dbReference type="Proteomes" id="UP001549167">
    <property type="component" value="Unassembled WGS sequence"/>
</dbReference>
<keyword evidence="2" id="KW-1185">Reference proteome</keyword>
<sequence>MFHNMTLPKLESSHVTEVREKEIFHIDVELPLE</sequence>
<reference evidence="1 2" key="1">
    <citation type="submission" date="2024-06" db="EMBL/GenBank/DDBJ databases">
        <title>Genomic Encyclopedia of Type Strains, Phase IV (KMG-IV): sequencing the most valuable type-strain genomes for metagenomic binning, comparative biology and taxonomic classification.</title>
        <authorList>
            <person name="Goeker M."/>
        </authorList>
    </citation>
    <scope>NUCLEOTIDE SEQUENCE [LARGE SCALE GENOMIC DNA]</scope>
    <source>
        <strain evidence="1 2">DSM 23520</strain>
    </source>
</reference>
<evidence type="ECO:0000313" key="2">
    <source>
        <dbReference type="Proteomes" id="UP001549167"/>
    </source>
</evidence>
<organism evidence="1 2">
    <name type="scientific">Alkalibacillus flavidus</name>
    <dbReference type="NCBI Taxonomy" id="546021"/>
    <lineage>
        <taxon>Bacteria</taxon>
        <taxon>Bacillati</taxon>
        <taxon>Bacillota</taxon>
        <taxon>Bacilli</taxon>
        <taxon>Bacillales</taxon>
        <taxon>Bacillaceae</taxon>
        <taxon>Alkalibacillus</taxon>
    </lineage>
</organism>
<name>A0ABV2KVS5_9BACI</name>
<gene>
    <name evidence="1" type="ORF">ABID56_001797</name>
</gene>